<comment type="caution">
    <text evidence="5">The sequence shown here is derived from an EMBL/GenBank/DDBJ whole genome shotgun (WGS) entry which is preliminary data.</text>
</comment>
<accession>A0AAV8ZQH3</accession>
<keyword evidence="3" id="KW-0969">Cilium</keyword>
<evidence type="ECO:0000256" key="4">
    <source>
        <dbReference type="ARBA" id="ARBA00023273"/>
    </source>
</evidence>
<keyword evidence="4" id="KW-0966">Cell projection</keyword>
<evidence type="ECO:0000313" key="5">
    <source>
        <dbReference type="EMBL" id="KAJ8968939.1"/>
    </source>
</evidence>
<dbReference type="InterPro" id="IPR042814">
    <property type="entry name" value="Morn5"/>
</dbReference>
<evidence type="ECO:0000256" key="2">
    <source>
        <dbReference type="ARBA" id="ARBA00022846"/>
    </source>
</evidence>
<sequence>MGQQIDGTWKNGKLKNYVFRFADGLEYNSPWKFQSEVLDGLHAAGEEYLTNEQPTKTMNEGCYDTVDGFFDPHTKCVYKDEYIFEKYCT</sequence>
<dbReference type="PANTHER" id="PTHR46437:SF1">
    <property type="entry name" value="MORN REPEAT-CONTAINING PROTEIN 5"/>
    <property type="match status" value="1"/>
</dbReference>
<evidence type="ECO:0000256" key="3">
    <source>
        <dbReference type="ARBA" id="ARBA00023069"/>
    </source>
</evidence>
<dbReference type="Proteomes" id="UP001162156">
    <property type="component" value="Unassembled WGS sequence"/>
</dbReference>
<evidence type="ECO:0000313" key="6">
    <source>
        <dbReference type="Proteomes" id="UP001162156"/>
    </source>
</evidence>
<keyword evidence="6" id="KW-1185">Reference proteome</keyword>
<dbReference type="GO" id="GO:0031514">
    <property type="term" value="C:motile cilium"/>
    <property type="evidence" value="ECO:0007669"/>
    <property type="project" value="UniProtKB-SubCell"/>
</dbReference>
<keyword evidence="2" id="KW-0282">Flagellum</keyword>
<dbReference type="EMBL" id="JANEYF010000625">
    <property type="protein sequence ID" value="KAJ8968939.1"/>
    <property type="molecule type" value="Genomic_DNA"/>
</dbReference>
<comment type="subcellular location">
    <subcellularLocation>
        <location evidence="1">Cell projection</location>
        <location evidence="1">Cilium</location>
        <location evidence="1">Flagellum</location>
    </subcellularLocation>
</comment>
<protein>
    <submittedName>
        <fullName evidence="5">Uncharacterized protein</fullName>
    </submittedName>
</protein>
<dbReference type="AlphaFoldDB" id="A0AAV8ZQH3"/>
<gene>
    <name evidence="5" type="ORF">NQ314_002031</name>
</gene>
<evidence type="ECO:0000256" key="1">
    <source>
        <dbReference type="ARBA" id="ARBA00004230"/>
    </source>
</evidence>
<name>A0AAV8ZQH3_9CUCU</name>
<reference evidence="5" key="1">
    <citation type="journal article" date="2023" name="Insect Mol. Biol.">
        <title>Genome sequencing provides insights into the evolution of gene families encoding plant cell wall-degrading enzymes in longhorned beetles.</title>
        <authorList>
            <person name="Shin N.R."/>
            <person name="Okamura Y."/>
            <person name="Kirsch R."/>
            <person name="Pauchet Y."/>
        </authorList>
    </citation>
    <scope>NUCLEOTIDE SEQUENCE</scope>
    <source>
        <strain evidence="5">RBIC_L_NR</strain>
    </source>
</reference>
<proteinExistence type="predicted"/>
<organism evidence="5 6">
    <name type="scientific">Rhamnusium bicolor</name>
    <dbReference type="NCBI Taxonomy" id="1586634"/>
    <lineage>
        <taxon>Eukaryota</taxon>
        <taxon>Metazoa</taxon>
        <taxon>Ecdysozoa</taxon>
        <taxon>Arthropoda</taxon>
        <taxon>Hexapoda</taxon>
        <taxon>Insecta</taxon>
        <taxon>Pterygota</taxon>
        <taxon>Neoptera</taxon>
        <taxon>Endopterygota</taxon>
        <taxon>Coleoptera</taxon>
        <taxon>Polyphaga</taxon>
        <taxon>Cucujiformia</taxon>
        <taxon>Chrysomeloidea</taxon>
        <taxon>Cerambycidae</taxon>
        <taxon>Lepturinae</taxon>
        <taxon>Rhagiini</taxon>
        <taxon>Rhamnusium</taxon>
    </lineage>
</organism>
<dbReference type="PANTHER" id="PTHR46437">
    <property type="entry name" value="MORN REPEAT-CONTAINING PROTEIN 5"/>
    <property type="match status" value="1"/>
</dbReference>